<accession>A0ACC1HZX9</accession>
<reference evidence="1" key="1">
    <citation type="submission" date="2022-07" db="EMBL/GenBank/DDBJ databases">
        <title>Phylogenomic reconstructions and comparative analyses of Kickxellomycotina fungi.</title>
        <authorList>
            <person name="Reynolds N.K."/>
            <person name="Stajich J.E."/>
            <person name="Barry K."/>
            <person name="Grigoriev I.V."/>
            <person name="Crous P."/>
            <person name="Smith M.E."/>
        </authorList>
    </citation>
    <scope>NUCLEOTIDE SEQUENCE</scope>
    <source>
        <strain evidence="1">Benny 63K</strain>
    </source>
</reference>
<name>A0ACC1HZX9_9FUNG</name>
<dbReference type="EMBL" id="JANBPG010003558">
    <property type="protein sequence ID" value="KAJ1880342.1"/>
    <property type="molecule type" value="Genomic_DNA"/>
</dbReference>
<evidence type="ECO:0000313" key="2">
    <source>
        <dbReference type="Proteomes" id="UP001150581"/>
    </source>
</evidence>
<keyword evidence="2" id="KW-1185">Reference proteome</keyword>
<gene>
    <name evidence="1" type="primary">EIF1AD</name>
    <name evidence="1" type="ORF">LPJ66_011517</name>
</gene>
<proteinExistence type="predicted"/>
<sequence>MGRGKYTEQEALYALPEPTAECPLARVLGPRGQNLHEIVVARDLVTTEISQRLNPNNSEWFTTLAQLPPRFRSVVWIKRGSYVLVDLSEQLTDKIGGEIAMVMMATQIKHLRQIEQWPTHYEDMWDEMLGKSAGAAQPSTAKSECGSEDEDEDEDMDDLMGGRNPNRQYIGGNDDSSSEDEDEDKDDE</sequence>
<protein>
    <submittedName>
        <fullName evidence="1">RNA-binding protein eif1ad</fullName>
    </submittedName>
</protein>
<comment type="caution">
    <text evidence="1">The sequence shown here is derived from an EMBL/GenBank/DDBJ whole genome shotgun (WGS) entry which is preliminary data.</text>
</comment>
<organism evidence="1 2">
    <name type="scientific">Kickxella alabastrina</name>
    <dbReference type="NCBI Taxonomy" id="61397"/>
    <lineage>
        <taxon>Eukaryota</taxon>
        <taxon>Fungi</taxon>
        <taxon>Fungi incertae sedis</taxon>
        <taxon>Zoopagomycota</taxon>
        <taxon>Kickxellomycotina</taxon>
        <taxon>Kickxellomycetes</taxon>
        <taxon>Kickxellales</taxon>
        <taxon>Kickxellaceae</taxon>
        <taxon>Kickxella</taxon>
    </lineage>
</organism>
<dbReference type="Proteomes" id="UP001150581">
    <property type="component" value="Unassembled WGS sequence"/>
</dbReference>
<evidence type="ECO:0000313" key="1">
    <source>
        <dbReference type="EMBL" id="KAJ1880342.1"/>
    </source>
</evidence>